<feature type="region of interest" description="Disordered" evidence="1">
    <location>
        <begin position="1"/>
        <end position="36"/>
    </location>
</feature>
<reference evidence="2 3" key="1">
    <citation type="submission" date="2016-06" db="EMBL/GenBank/DDBJ databases">
        <title>Evolution of pathogenesis and genome organization in the Tremellales.</title>
        <authorList>
            <person name="Cuomo C."/>
            <person name="Litvintseva A."/>
            <person name="Heitman J."/>
            <person name="Chen Y."/>
            <person name="Sun S."/>
            <person name="Springer D."/>
            <person name="Dromer F."/>
            <person name="Young S."/>
            <person name="Zeng Q."/>
            <person name="Chapman S."/>
            <person name="Gujja S."/>
            <person name="Saif S."/>
            <person name="Birren B."/>
        </authorList>
    </citation>
    <scope>NUCLEOTIDE SEQUENCE [LARGE SCALE GENOMIC DNA]</scope>
    <source>
        <strain evidence="2 3">CBS 6039</strain>
    </source>
</reference>
<accession>A0A1E3HE05</accession>
<evidence type="ECO:0000313" key="3">
    <source>
        <dbReference type="Proteomes" id="UP000094065"/>
    </source>
</evidence>
<sequence>MFRARLNGEMDSSGMPRLRGAEEMGTRTEASEMSEKAALLPEKERGVLQRRASLVEEEMDSTRGLVDAVDALGVAEAAGSEAVALAIYEKSPTLFVSLSVK</sequence>
<dbReference type="RefSeq" id="XP_018990167.1">
    <property type="nucleotide sequence ID" value="XM_019141360.1"/>
</dbReference>
<dbReference type="Proteomes" id="UP000094065">
    <property type="component" value="Unassembled WGS sequence"/>
</dbReference>
<organism evidence="2 3">
    <name type="scientific">Cryptococcus amylolentus CBS 6039</name>
    <dbReference type="NCBI Taxonomy" id="1295533"/>
    <lineage>
        <taxon>Eukaryota</taxon>
        <taxon>Fungi</taxon>
        <taxon>Dikarya</taxon>
        <taxon>Basidiomycota</taxon>
        <taxon>Agaricomycotina</taxon>
        <taxon>Tremellomycetes</taxon>
        <taxon>Tremellales</taxon>
        <taxon>Cryptococcaceae</taxon>
        <taxon>Cryptococcus</taxon>
    </lineage>
</organism>
<comment type="caution">
    <text evidence="2">The sequence shown here is derived from an EMBL/GenBank/DDBJ whole genome shotgun (WGS) entry which is preliminary data.</text>
</comment>
<keyword evidence="3" id="KW-1185">Reference proteome</keyword>
<evidence type="ECO:0000313" key="2">
    <source>
        <dbReference type="EMBL" id="ODN74385.1"/>
    </source>
</evidence>
<dbReference type="EMBL" id="AWGJ01000011">
    <property type="protein sequence ID" value="ODN74386.1"/>
    <property type="molecule type" value="Genomic_DNA"/>
</dbReference>
<evidence type="ECO:0000256" key="1">
    <source>
        <dbReference type="SAM" id="MobiDB-lite"/>
    </source>
</evidence>
<proteinExistence type="predicted"/>
<dbReference type="GeneID" id="30158105"/>
<name>A0A1E3HE05_9TREE</name>
<dbReference type="RefSeq" id="XP_018990166.1">
    <property type="nucleotide sequence ID" value="XM_019141359.1"/>
</dbReference>
<dbReference type="EMBL" id="AWGJ01000011">
    <property type="protein sequence ID" value="ODN74385.1"/>
    <property type="molecule type" value="Genomic_DNA"/>
</dbReference>
<gene>
    <name evidence="2" type="ORF">L202_06796</name>
</gene>
<protein>
    <submittedName>
        <fullName evidence="2">Uncharacterized protein</fullName>
    </submittedName>
</protein>
<feature type="compositionally biased region" description="Basic and acidic residues" evidence="1">
    <location>
        <begin position="19"/>
        <end position="36"/>
    </location>
</feature>
<dbReference type="AlphaFoldDB" id="A0A1E3HE05"/>